<keyword evidence="2" id="KW-1185">Reference proteome</keyword>
<reference evidence="2" key="1">
    <citation type="journal article" date="2019" name="Int. J. Syst. Evol. Microbiol.">
        <title>The Global Catalogue of Microorganisms (GCM) 10K type strain sequencing project: providing services to taxonomists for standard genome sequencing and annotation.</title>
        <authorList>
            <consortium name="The Broad Institute Genomics Platform"/>
            <consortium name="The Broad Institute Genome Sequencing Center for Infectious Disease"/>
            <person name="Wu L."/>
            <person name="Ma J."/>
        </authorList>
    </citation>
    <scope>NUCLEOTIDE SEQUENCE [LARGE SCALE GENOMIC DNA]</scope>
    <source>
        <strain evidence="2">JCM 4147</strain>
    </source>
</reference>
<evidence type="ECO:0000313" key="1">
    <source>
        <dbReference type="EMBL" id="MFC5919161.1"/>
    </source>
</evidence>
<gene>
    <name evidence="1" type="ORF">ACFP1B_37860</name>
</gene>
<sequence>YVMTDAAVGAVTAHAGSVSATDIGWQPISVGGVEEKRKPSELRKLAERLWHTQMSSHLEKVARNDPLRELALLAGNSYFHAEVMAAGIAAACGRPEWVAVLVSSSRSDPAKAAVALPEGVVRVTIDELEDLPATHPRVKVICAPLSVVSRGLNILIPHTDRSALASVWVGVRPITHLHEPSVMYASINSCGIAAGAVSADPAGMLASQRSAAIRQRELLLRTDPRFSRMPKFLKTEVLAGILVELIQLAGRARRGGTPVELYLVDHAFFNQQLGCDFPRLLRSYYDQLDTDEQDILCRVYGSTLTAWLDLAHSESLLPHPVTLIPAPALDDEGIE</sequence>
<comment type="caution">
    <text evidence="1">The sequence shown here is derived from an EMBL/GenBank/DDBJ whole genome shotgun (WGS) entry which is preliminary data.</text>
</comment>
<accession>A0ABW1H079</accession>
<name>A0ABW1H079_9ACTN</name>
<organism evidence="1 2">
    <name type="scientific">Streptomyces pulveraceus</name>
    <dbReference type="NCBI Taxonomy" id="68258"/>
    <lineage>
        <taxon>Bacteria</taxon>
        <taxon>Bacillati</taxon>
        <taxon>Actinomycetota</taxon>
        <taxon>Actinomycetes</taxon>
        <taxon>Kitasatosporales</taxon>
        <taxon>Streptomycetaceae</taxon>
        <taxon>Streptomyces</taxon>
    </lineage>
</organism>
<evidence type="ECO:0000313" key="2">
    <source>
        <dbReference type="Proteomes" id="UP001596200"/>
    </source>
</evidence>
<evidence type="ECO:0008006" key="3">
    <source>
        <dbReference type="Google" id="ProtNLM"/>
    </source>
</evidence>
<protein>
    <recommendedName>
        <fullName evidence="3">SIS domain-containing protein</fullName>
    </recommendedName>
</protein>
<dbReference type="Proteomes" id="UP001596200">
    <property type="component" value="Unassembled WGS sequence"/>
</dbReference>
<feature type="non-terminal residue" evidence="1">
    <location>
        <position position="1"/>
    </location>
</feature>
<dbReference type="EMBL" id="JBHSPU010000081">
    <property type="protein sequence ID" value="MFC5919161.1"/>
    <property type="molecule type" value="Genomic_DNA"/>
</dbReference>
<proteinExistence type="predicted"/>